<evidence type="ECO:0000256" key="1">
    <source>
        <dbReference type="SAM" id="MobiDB-lite"/>
    </source>
</evidence>
<feature type="compositionally biased region" description="Polar residues" evidence="1">
    <location>
        <begin position="1"/>
        <end position="15"/>
    </location>
</feature>
<dbReference type="Proteomes" id="UP000518752">
    <property type="component" value="Unassembled WGS sequence"/>
</dbReference>
<sequence length="826" mass="89764">MASSRPFSSRNSLLPSPTRPRRSTIASSSPRKPQYIEPTAPVHSKQPTNPKFPISPENPRTPKPCPQSSPSRLPRPSFSTPRKQHRPSISLEAPCSPSPPLTVKKKNVRNAPLPSSSPRRLLTVTAAPPSVIPSSLASPIHRNVKPRRSSIKPKVDSLHISVPTISLTAVQPAPQKIFKRDPRRVLCDLGMLLGSGQMEKLNGYLPLDILMAIHERELMEGEARLQRANSIKSHSEGSSVARGSTSTAPTGVFGFPLRQITLYASTKTALGGFEHDLPIVVFACVEELYRAGISTPSNPTPTSPSPNVFLTRRTLSSSPMDDKDGTGKGESRIDVLFSIFDSPKDQFGLLSSLKDEASNDVYGLLTAFLSHLPEPVLAPVEIVQGLRDALWTWCIRPQRGDAPISSLPSMTLVKRVEIARLLLGLLPTPNLSLFVYLMAFSCQILDVRVKRREARNSLAFTGTEGAAEISALEAQMLAMERELEEKNAKEREKIKLGRVWGAWLFGNDSDGEGNHVVDGEVGEESRSTRIMAWMVSHWGDIIRGFLEPGVIVDFELLAPSLGEAEPEFNKVCRGEARNKEGDMGDIDHSVILQAPLTESLFTSSASLSRLRLGAKAGPGSAESTPRQPRWAMATDTLVPPEVEHEASVHSRYSLGHISSDESRKTEESEAMMKESSSSSTAALDERLCSLETDPGQDACIPLKRISAQTIPPSLDDSEPNLLRSNSITDAEIDYFSRLGPLRVVNGSDSDFDSRLASGSEFTACSSANDTPPSSDGSVVLKLSTGPKPCNQCVEGCPIHVYARELEIRLAALVEENLALRLGSKGS</sequence>
<dbReference type="OrthoDB" id="79452at2759"/>
<dbReference type="PANTHER" id="PTHR24216:SF65">
    <property type="entry name" value="PAXILLIN-LIKE PROTEIN 1"/>
    <property type="match status" value="1"/>
</dbReference>
<organism evidence="2 3">
    <name type="scientific">Collybiopsis confluens</name>
    <dbReference type="NCBI Taxonomy" id="2823264"/>
    <lineage>
        <taxon>Eukaryota</taxon>
        <taxon>Fungi</taxon>
        <taxon>Dikarya</taxon>
        <taxon>Basidiomycota</taxon>
        <taxon>Agaricomycotina</taxon>
        <taxon>Agaricomycetes</taxon>
        <taxon>Agaricomycetidae</taxon>
        <taxon>Agaricales</taxon>
        <taxon>Marasmiineae</taxon>
        <taxon>Omphalotaceae</taxon>
        <taxon>Collybiopsis</taxon>
    </lineage>
</organism>
<dbReference type="PANTHER" id="PTHR24216">
    <property type="entry name" value="PAXILLIN-RELATED"/>
    <property type="match status" value="1"/>
</dbReference>
<feature type="compositionally biased region" description="Low complexity" evidence="1">
    <location>
        <begin position="68"/>
        <end position="81"/>
    </location>
</feature>
<evidence type="ECO:0000313" key="3">
    <source>
        <dbReference type="Proteomes" id="UP000518752"/>
    </source>
</evidence>
<feature type="compositionally biased region" description="Basic and acidic residues" evidence="1">
    <location>
        <begin position="658"/>
        <end position="672"/>
    </location>
</feature>
<evidence type="ECO:0000313" key="2">
    <source>
        <dbReference type="EMBL" id="KAF5356463.1"/>
    </source>
</evidence>
<accession>A0A8H5G1B0</accession>
<feature type="region of interest" description="Disordered" evidence="1">
    <location>
        <begin position="1"/>
        <end position="119"/>
    </location>
</feature>
<protein>
    <recommendedName>
        <fullName evidence="4">Rho-GAP domain-containing protein</fullName>
    </recommendedName>
</protein>
<name>A0A8H5G1B0_9AGAR</name>
<comment type="caution">
    <text evidence="2">The sequence shown here is derived from an EMBL/GenBank/DDBJ whole genome shotgun (WGS) entry which is preliminary data.</text>
</comment>
<dbReference type="AlphaFoldDB" id="A0A8H5G1B0"/>
<proteinExistence type="predicted"/>
<dbReference type="Gene3D" id="1.10.555.10">
    <property type="entry name" value="Rho GTPase activation protein"/>
    <property type="match status" value="1"/>
</dbReference>
<dbReference type="InterPro" id="IPR008936">
    <property type="entry name" value="Rho_GTPase_activation_prot"/>
</dbReference>
<keyword evidence="3" id="KW-1185">Reference proteome</keyword>
<feature type="region of interest" description="Disordered" evidence="1">
    <location>
        <begin position="653"/>
        <end position="682"/>
    </location>
</feature>
<evidence type="ECO:0008006" key="4">
    <source>
        <dbReference type="Google" id="ProtNLM"/>
    </source>
</evidence>
<gene>
    <name evidence="2" type="ORF">D9757_012464</name>
</gene>
<dbReference type="SUPFAM" id="SSF48350">
    <property type="entry name" value="GTPase activation domain, GAP"/>
    <property type="match status" value="1"/>
</dbReference>
<dbReference type="EMBL" id="JAACJN010000247">
    <property type="protein sequence ID" value="KAF5356463.1"/>
    <property type="molecule type" value="Genomic_DNA"/>
</dbReference>
<reference evidence="2 3" key="1">
    <citation type="journal article" date="2020" name="ISME J.">
        <title>Uncovering the hidden diversity of litter-decomposition mechanisms in mushroom-forming fungi.</title>
        <authorList>
            <person name="Floudas D."/>
            <person name="Bentzer J."/>
            <person name="Ahren D."/>
            <person name="Johansson T."/>
            <person name="Persson P."/>
            <person name="Tunlid A."/>
        </authorList>
    </citation>
    <scope>NUCLEOTIDE SEQUENCE [LARGE SCALE GENOMIC DNA]</scope>
    <source>
        <strain evidence="2 3">CBS 406.79</strain>
    </source>
</reference>